<evidence type="ECO:0000256" key="7">
    <source>
        <dbReference type="PIRSR" id="PIRSR614186-1"/>
    </source>
</evidence>
<dbReference type="PANTHER" id="PTHR10061">
    <property type="entry name" value="S-FORMYLGLUTATHIONE HYDROLASE"/>
    <property type="match status" value="1"/>
</dbReference>
<keyword evidence="3 8" id="KW-0719">Serine esterase</keyword>
<dbReference type="RefSeq" id="WP_147224070.1">
    <property type="nucleotide sequence ID" value="NZ_CAJGYY010000001.1"/>
</dbReference>
<feature type="compositionally biased region" description="Low complexity" evidence="9">
    <location>
        <begin position="95"/>
        <end position="107"/>
    </location>
</feature>
<dbReference type="PANTHER" id="PTHR10061:SF0">
    <property type="entry name" value="S-FORMYLGLUTATHIONE HYDROLASE"/>
    <property type="match status" value="1"/>
</dbReference>
<dbReference type="OrthoDB" id="9782200at2"/>
<comment type="catalytic activity">
    <reaction evidence="5 8">
        <text>S-formylglutathione + H2O = formate + glutathione + H(+)</text>
        <dbReference type="Rhea" id="RHEA:14961"/>
        <dbReference type="ChEBI" id="CHEBI:15377"/>
        <dbReference type="ChEBI" id="CHEBI:15378"/>
        <dbReference type="ChEBI" id="CHEBI:15740"/>
        <dbReference type="ChEBI" id="CHEBI:57688"/>
        <dbReference type="ChEBI" id="CHEBI:57925"/>
        <dbReference type="EC" id="3.1.2.12"/>
    </reaction>
</comment>
<proteinExistence type="inferred from homology"/>
<dbReference type="Gene3D" id="3.40.50.1820">
    <property type="entry name" value="alpha/beta hydrolase"/>
    <property type="match status" value="1"/>
</dbReference>
<dbReference type="GO" id="GO:0018738">
    <property type="term" value="F:S-formylglutathione hydrolase activity"/>
    <property type="evidence" value="ECO:0007669"/>
    <property type="project" value="UniProtKB-UniRule"/>
</dbReference>
<comment type="similarity">
    <text evidence="1 8">Belongs to the esterase D family.</text>
</comment>
<evidence type="ECO:0000256" key="6">
    <source>
        <dbReference type="NCBIfam" id="TIGR02821"/>
    </source>
</evidence>
<keyword evidence="4 8" id="KW-0378">Hydrolase</keyword>
<evidence type="ECO:0000313" key="11">
    <source>
        <dbReference type="Proteomes" id="UP000321903"/>
    </source>
</evidence>
<dbReference type="NCBIfam" id="TIGR02821">
    <property type="entry name" value="fghA_ester_D"/>
    <property type="match status" value="1"/>
</dbReference>
<comment type="function">
    <text evidence="8">Serine hydrolase involved in the detoxification of formaldehyde.</text>
</comment>
<organism evidence="10 11">
    <name type="scientific">Psychrobacter frigidicola</name>
    <dbReference type="NCBI Taxonomy" id="45611"/>
    <lineage>
        <taxon>Bacteria</taxon>
        <taxon>Pseudomonadati</taxon>
        <taxon>Pseudomonadota</taxon>
        <taxon>Gammaproteobacteria</taxon>
        <taxon>Moraxellales</taxon>
        <taxon>Moraxellaceae</taxon>
        <taxon>Psychrobacter</taxon>
    </lineage>
</organism>
<feature type="active site" description="Charge relay system" evidence="7">
    <location>
        <position position="279"/>
    </location>
</feature>
<dbReference type="GO" id="GO:0046294">
    <property type="term" value="P:formaldehyde catabolic process"/>
    <property type="evidence" value="ECO:0007669"/>
    <property type="project" value="InterPro"/>
</dbReference>
<evidence type="ECO:0000256" key="9">
    <source>
        <dbReference type="SAM" id="MobiDB-lite"/>
    </source>
</evidence>
<dbReference type="EMBL" id="VORZ01000003">
    <property type="protein sequence ID" value="TXD96487.1"/>
    <property type="molecule type" value="Genomic_DNA"/>
</dbReference>
<evidence type="ECO:0000256" key="1">
    <source>
        <dbReference type="ARBA" id="ARBA00005622"/>
    </source>
</evidence>
<reference evidence="10 11" key="1">
    <citation type="submission" date="2019-08" db="EMBL/GenBank/DDBJ databases">
        <title>Genome sequence of Psychrobacter frigidicola ACAM304 (type strain).</title>
        <authorList>
            <person name="Bowman J.P."/>
        </authorList>
    </citation>
    <scope>NUCLEOTIDE SEQUENCE [LARGE SCALE GENOMIC DNA]</scope>
    <source>
        <strain evidence="10 11">ACAM 304</strain>
    </source>
</reference>
<accession>A0A5C7A6W9</accession>
<evidence type="ECO:0000256" key="8">
    <source>
        <dbReference type="RuleBase" id="RU363068"/>
    </source>
</evidence>
<name>A0A5C7A6W9_9GAMM</name>
<feature type="region of interest" description="Disordered" evidence="9">
    <location>
        <begin position="95"/>
        <end position="115"/>
    </location>
</feature>
<sequence>MSDYYSFNLPASSKLTSVSVNRCFDGEQHYYSHQSTATKTPMTFSIYLPDEAMAGNRCPAVLYLSGLTCNADNVTHKAHFQQRCSELGMIFIAPDSSPRSSSSSDADGATDVPNDERYFVGQGASYYVDATREPWADNFNMQSYIVDELYDLLRAEFAISSIGVMGHSMGGHGALLLGFKFPSKFVSISALSPVCAASESAWGQAAFTEYFGEDKAVWKEFDASHTVATVGQQYSSILVDQGAADEFLADGQLQTPKLQQACEKAKQPLTLRYQAGHDHSYYFIQTFINDHLEHHWRMAQLS</sequence>
<evidence type="ECO:0000313" key="10">
    <source>
        <dbReference type="EMBL" id="TXD96487.1"/>
    </source>
</evidence>
<evidence type="ECO:0000256" key="5">
    <source>
        <dbReference type="ARBA" id="ARBA00047590"/>
    </source>
</evidence>
<evidence type="ECO:0000256" key="2">
    <source>
        <dbReference type="ARBA" id="ARBA00012479"/>
    </source>
</evidence>
<dbReference type="GO" id="GO:0005829">
    <property type="term" value="C:cytosol"/>
    <property type="evidence" value="ECO:0007669"/>
    <property type="project" value="TreeGrafter"/>
</dbReference>
<feature type="active site" description="Charge relay system" evidence="7">
    <location>
        <position position="168"/>
    </location>
</feature>
<dbReference type="InterPro" id="IPR000801">
    <property type="entry name" value="Esterase-like"/>
</dbReference>
<dbReference type="AlphaFoldDB" id="A0A5C7A6W9"/>
<dbReference type="InterPro" id="IPR029058">
    <property type="entry name" value="AB_hydrolase_fold"/>
</dbReference>
<gene>
    <name evidence="10" type="primary">fghA</name>
    <name evidence="10" type="ORF">ES754_10120</name>
</gene>
<keyword evidence="11" id="KW-1185">Reference proteome</keyword>
<dbReference type="Pfam" id="PF00756">
    <property type="entry name" value="Esterase"/>
    <property type="match status" value="1"/>
</dbReference>
<dbReference type="SUPFAM" id="SSF53474">
    <property type="entry name" value="alpha/beta-Hydrolases"/>
    <property type="match status" value="1"/>
</dbReference>
<evidence type="ECO:0000256" key="3">
    <source>
        <dbReference type="ARBA" id="ARBA00022487"/>
    </source>
</evidence>
<comment type="caution">
    <text evidence="10">The sequence shown here is derived from an EMBL/GenBank/DDBJ whole genome shotgun (WGS) entry which is preliminary data.</text>
</comment>
<protein>
    <recommendedName>
        <fullName evidence="2 6">S-formylglutathione hydrolase</fullName>
        <ecNumber evidence="2 6">3.1.2.12</ecNumber>
    </recommendedName>
</protein>
<evidence type="ECO:0000256" key="4">
    <source>
        <dbReference type="ARBA" id="ARBA00022801"/>
    </source>
</evidence>
<dbReference type="EC" id="3.1.2.12" evidence="2 6"/>
<dbReference type="GO" id="GO:0052689">
    <property type="term" value="F:carboxylic ester hydrolase activity"/>
    <property type="evidence" value="ECO:0007669"/>
    <property type="project" value="UniProtKB-KW"/>
</dbReference>
<dbReference type="InterPro" id="IPR014186">
    <property type="entry name" value="S-formylglutathione_hydrol"/>
</dbReference>
<dbReference type="Proteomes" id="UP000321903">
    <property type="component" value="Unassembled WGS sequence"/>
</dbReference>
<feature type="active site" description="Charge relay system" evidence="7">
    <location>
        <position position="245"/>
    </location>
</feature>